<evidence type="ECO:0000256" key="4">
    <source>
        <dbReference type="ARBA" id="ARBA00019232"/>
    </source>
</evidence>
<keyword evidence="6 7" id="KW-0378">Hydrolase</keyword>
<comment type="catalytic activity">
    <reaction evidence="1 7">
        <text>Cleavage of hydrophobic, N-terminal signal or leader sequences from secreted and periplasmic proteins.</text>
        <dbReference type="EC" id="3.4.21.89"/>
    </reaction>
</comment>
<dbReference type="Proteomes" id="UP000730739">
    <property type="component" value="Unassembled WGS sequence"/>
</dbReference>
<dbReference type="PANTHER" id="PTHR43390:SF1">
    <property type="entry name" value="CHLOROPLAST PROCESSING PEPTIDASE"/>
    <property type="match status" value="1"/>
</dbReference>
<dbReference type="PANTHER" id="PTHR43390">
    <property type="entry name" value="SIGNAL PEPTIDASE I"/>
    <property type="match status" value="1"/>
</dbReference>
<reference evidence="11 12" key="1">
    <citation type="submission" date="2021-03" db="EMBL/GenBank/DDBJ databases">
        <title>Genomic Encyclopedia of Type Strains, Phase IV (KMG-IV): sequencing the most valuable type-strain genomes for metagenomic binning, comparative biology and taxonomic classification.</title>
        <authorList>
            <person name="Goeker M."/>
        </authorList>
    </citation>
    <scope>NUCLEOTIDE SEQUENCE [LARGE SCALE GENOMIC DNA]</scope>
    <source>
        <strain evidence="11 12">DSM 13372</strain>
    </source>
</reference>
<feature type="compositionally biased region" description="Basic and acidic residues" evidence="9">
    <location>
        <begin position="10"/>
        <end position="21"/>
    </location>
</feature>
<dbReference type="Pfam" id="PF10502">
    <property type="entry name" value="Peptidase_S26"/>
    <property type="match status" value="1"/>
</dbReference>
<evidence type="ECO:0000256" key="3">
    <source>
        <dbReference type="ARBA" id="ARBA00013208"/>
    </source>
</evidence>
<sequence length="264" mass="30230">MLRRNTPSGQDDKEERRVAEKTEAKQSGVWENVKVIVQALLLALVIRTVFFQPFTIPSGSMMPTLLVGDYIFVNKFAYGYSKYSLPFSPNLFSGRIFASEPQRGDIVVFRFPPNPDIDYIKRLVGLPGDRIQVRNSILYVNDRPVDRVPDGFFRADDQYDTGGDIPVYRETMETGVSYDTLDQFPDARGDNTREFIVPADHYFMMGDNRDNSADSRFDVGFVPSENLVGRASLIFFSLGNGTSFREIWKWPANLRYDRLFKVVE</sequence>
<evidence type="ECO:0000256" key="5">
    <source>
        <dbReference type="ARBA" id="ARBA00022670"/>
    </source>
</evidence>
<dbReference type="CDD" id="cd06530">
    <property type="entry name" value="S26_SPase_I"/>
    <property type="match status" value="1"/>
</dbReference>
<keyword evidence="5 7" id="KW-0645">Protease</keyword>
<evidence type="ECO:0000256" key="2">
    <source>
        <dbReference type="ARBA" id="ARBA00009370"/>
    </source>
</evidence>
<dbReference type="InterPro" id="IPR019757">
    <property type="entry name" value="Pept_S26A_signal_pept_1_Lys-AS"/>
</dbReference>
<comment type="subcellular location">
    <subcellularLocation>
        <location evidence="8">Membrane</location>
        <topology evidence="8">Single-pass type II membrane protein</topology>
    </subcellularLocation>
</comment>
<dbReference type="Gene3D" id="2.10.109.10">
    <property type="entry name" value="Umud Fragment, subunit A"/>
    <property type="match status" value="1"/>
</dbReference>
<dbReference type="InterPro" id="IPR019756">
    <property type="entry name" value="Pept_S26A_signal_pept_1_Ser-AS"/>
</dbReference>
<dbReference type="InterPro" id="IPR000223">
    <property type="entry name" value="Pept_S26A_signal_pept_1"/>
</dbReference>
<comment type="caution">
    <text evidence="11">The sequence shown here is derived from an EMBL/GenBank/DDBJ whole genome shotgun (WGS) entry which is preliminary data.</text>
</comment>
<proteinExistence type="inferred from homology"/>
<evidence type="ECO:0000313" key="11">
    <source>
        <dbReference type="EMBL" id="MBP2235096.1"/>
    </source>
</evidence>
<evidence type="ECO:0000256" key="1">
    <source>
        <dbReference type="ARBA" id="ARBA00000677"/>
    </source>
</evidence>
<feature type="domain" description="Peptidase S26" evidence="10">
    <location>
        <begin position="30"/>
        <end position="236"/>
    </location>
</feature>
<comment type="similarity">
    <text evidence="2 8">Belongs to the peptidase S26 family.</text>
</comment>
<gene>
    <name evidence="11" type="ORF">J2Z31_001588</name>
</gene>
<dbReference type="InterPro" id="IPR019758">
    <property type="entry name" value="Pept_S26A_signal_pept_1_CS"/>
</dbReference>
<dbReference type="GO" id="GO:0009003">
    <property type="term" value="F:signal peptidase activity"/>
    <property type="evidence" value="ECO:0007669"/>
    <property type="project" value="UniProtKB-EC"/>
</dbReference>
<dbReference type="SUPFAM" id="SSF51306">
    <property type="entry name" value="LexA/Signal peptidase"/>
    <property type="match status" value="1"/>
</dbReference>
<dbReference type="InterPro" id="IPR019533">
    <property type="entry name" value="Peptidase_S26"/>
</dbReference>
<name>A0ABS4QWS8_9HYPH</name>
<keyword evidence="12" id="KW-1185">Reference proteome</keyword>
<dbReference type="EMBL" id="JAGILA010000002">
    <property type="protein sequence ID" value="MBP2235096.1"/>
    <property type="molecule type" value="Genomic_DNA"/>
</dbReference>
<dbReference type="PROSITE" id="PS00501">
    <property type="entry name" value="SPASE_I_1"/>
    <property type="match status" value="1"/>
</dbReference>
<feature type="region of interest" description="Disordered" evidence="9">
    <location>
        <begin position="1"/>
        <end position="21"/>
    </location>
</feature>
<organism evidence="11 12">
    <name type="scientific">Sinorhizobium kostiense</name>
    <dbReference type="NCBI Taxonomy" id="76747"/>
    <lineage>
        <taxon>Bacteria</taxon>
        <taxon>Pseudomonadati</taxon>
        <taxon>Pseudomonadota</taxon>
        <taxon>Alphaproteobacteria</taxon>
        <taxon>Hyphomicrobiales</taxon>
        <taxon>Rhizobiaceae</taxon>
        <taxon>Sinorhizobium/Ensifer group</taxon>
        <taxon>Sinorhizobium</taxon>
    </lineage>
</organism>
<dbReference type="PROSITE" id="PS00760">
    <property type="entry name" value="SPASE_I_2"/>
    <property type="match status" value="1"/>
</dbReference>
<dbReference type="EC" id="3.4.21.89" evidence="3 7"/>
<evidence type="ECO:0000313" key="12">
    <source>
        <dbReference type="Proteomes" id="UP000730739"/>
    </source>
</evidence>
<evidence type="ECO:0000256" key="7">
    <source>
        <dbReference type="RuleBase" id="RU003993"/>
    </source>
</evidence>
<evidence type="ECO:0000256" key="6">
    <source>
        <dbReference type="ARBA" id="ARBA00022801"/>
    </source>
</evidence>
<evidence type="ECO:0000256" key="9">
    <source>
        <dbReference type="SAM" id="MobiDB-lite"/>
    </source>
</evidence>
<evidence type="ECO:0000259" key="10">
    <source>
        <dbReference type="Pfam" id="PF10502"/>
    </source>
</evidence>
<dbReference type="InterPro" id="IPR036286">
    <property type="entry name" value="LexA/Signal_pep-like_sf"/>
</dbReference>
<evidence type="ECO:0000256" key="8">
    <source>
        <dbReference type="RuleBase" id="RU362042"/>
    </source>
</evidence>
<dbReference type="PRINTS" id="PR00727">
    <property type="entry name" value="LEADERPTASE"/>
</dbReference>
<protein>
    <recommendedName>
        <fullName evidence="4 7">Signal peptidase I</fullName>
        <ecNumber evidence="3 7">3.4.21.89</ecNumber>
    </recommendedName>
</protein>
<dbReference type="NCBIfam" id="TIGR02227">
    <property type="entry name" value="sigpep_I_bact"/>
    <property type="match status" value="1"/>
</dbReference>
<accession>A0ABS4QWS8</accession>
<dbReference type="PROSITE" id="PS00761">
    <property type="entry name" value="SPASE_I_3"/>
    <property type="match status" value="1"/>
</dbReference>